<name>A0AAD9MRV8_9ANNE</name>
<dbReference type="PANTHER" id="PTHR46270">
    <property type="entry name" value="ARMADILLO-TYPE FOLD-RELATED"/>
    <property type="match status" value="1"/>
</dbReference>
<dbReference type="InterPro" id="IPR016024">
    <property type="entry name" value="ARM-type_fold"/>
</dbReference>
<feature type="compositionally biased region" description="Polar residues" evidence="1">
    <location>
        <begin position="395"/>
        <end position="406"/>
    </location>
</feature>
<dbReference type="SUPFAM" id="SSF48371">
    <property type="entry name" value="ARM repeat"/>
    <property type="match status" value="1"/>
</dbReference>
<feature type="compositionally biased region" description="Low complexity" evidence="1">
    <location>
        <begin position="432"/>
        <end position="442"/>
    </location>
</feature>
<feature type="compositionally biased region" description="Low complexity" evidence="1">
    <location>
        <begin position="227"/>
        <end position="239"/>
    </location>
</feature>
<proteinExistence type="predicted"/>
<gene>
    <name evidence="2" type="ORF">LSH36_872g00009</name>
</gene>
<feature type="region of interest" description="Disordered" evidence="1">
    <location>
        <begin position="218"/>
        <end position="241"/>
    </location>
</feature>
<dbReference type="Proteomes" id="UP001208570">
    <property type="component" value="Unassembled WGS sequence"/>
</dbReference>
<dbReference type="EMBL" id="JAODUP010000872">
    <property type="protein sequence ID" value="KAK2143155.1"/>
    <property type="molecule type" value="Genomic_DNA"/>
</dbReference>
<comment type="caution">
    <text evidence="2">The sequence shown here is derived from an EMBL/GenBank/DDBJ whole genome shotgun (WGS) entry which is preliminary data.</text>
</comment>
<dbReference type="AlphaFoldDB" id="A0AAD9MRV8"/>
<dbReference type="InterPro" id="IPR011989">
    <property type="entry name" value="ARM-like"/>
</dbReference>
<evidence type="ECO:0000313" key="2">
    <source>
        <dbReference type="EMBL" id="KAK2143155.1"/>
    </source>
</evidence>
<dbReference type="PANTHER" id="PTHR46270:SF2">
    <property type="entry name" value="TIR DOMAIN-CONTAINING PROTEIN"/>
    <property type="match status" value="1"/>
</dbReference>
<feature type="region of interest" description="Disordered" evidence="1">
    <location>
        <begin position="390"/>
        <end position="462"/>
    </location>
</feature>
<feature type="compositionally biased region" description="Basic and acidic residues" evidence="1">
    <location>
        <begin position="407"/>
        <end position="416"/>
    </location>
</feature>
<keyword evidence="3" id="KW-1185">Reference proteome</keyword>
<accession>A0AAD9MRV8</accession>
<sequence length="633" mass="68368">MFVSTKWRSDQSRPLDRQRADLLSWQYECSDRNHPVLPGVMRSKGRVITAQNQANMGDKPKSAKKRFRFRGGGNKKENGIIPGGCPSSDPVEDGLCVSVQSATPVGATNHHKVYQLSNSDVINGAVIVSSGSPSHGAEQVSPAGQGDQPVCTCPVPSDETGTPEKDNSPSHLPDAARHGMVSINGCNSQPDVTRAGETDGNHGNKLSVVAVIEGGGLSAVKNEPNVGTSSSNGSSSSTSICSVRPKGLAAVPSTEAILSEIMMTSPQRPLMSRGDRSPSSHSLVSVASSTITIDPQGDSPFGPRLGSERQKQTLGEIIHQIDCRCKSLLSVEDFTNLEPYPDLQFLSHQSRYSSDVHIKRRLIAKLVDSRVVDVFLRVFHSVHTVDYLGDEHSDVPQQRTRSASQASHEHKPDARSLNDGASSTHGAPPPVESAAAEATETTGKTDEKSVGTEGGTSQLDGSKELIGNAVPLTCPALKNLRAAVTLIWNTSDKSPILCEECVKKGVIQLLLDDLRDARLATSELKDQQRLYLVKGYLGILNNIVCFFNDTREIFRDAGAIKILQPYLKSQLLLVKTKTIMLLSYIINESENDVINASDKNIGFMIKMLEATLEKENHYSRKFAFWAVEVAAGK</sequence>
<evidence type="ECO:0000256" key="1">
    <source>
        <dbReference type="SAM" id="MobiDB-lite"/>
    </source>
</evidence>
<protein>
    <submittedName>
        <fullName evidence="2">Uncharacterized protein</fullName>
    </submittedName>
</protein>
<dbReference type="Gene3D" id="1.25.10.10">
    <property type="entry name" value="Leucine-rich Repeat Variant"/>
    <property type="match status" value="1"/>
</dbReference>
<evidence type="ECO:0000313" key="3">
    <source>
        <dbReference type="Proteomes" id="UP001208570"/>
    </source>
</evidence>
<feature type="region of interest" description="Disordered" evidence="1">
    <location>
        <begin position="130"/>
        <end position="178"/>
    </location>
</feature>
<reference evidence="2" key="1">
    <citation type="journal article" date="2023" name="Mol. Biol. Evol.">
        <title>Third-Generation Sequencing Reveals the Adaptive Role of the Epigenome in Three Deep-Sea Polychaetes.</title>
        <authorList>
            <person name="Perez M."/>
            <person name="Aroh O."/>
            <person name="Sun Y."/>
            <person name="Lan Y."/>
            <person name="Juniper S.K."/>
            <person name="Young C.R."/>
            <person name="Angers B."/>
            <person name="Qian P.Y."/>
        </authorList>
    </citation>
    <scope>NUCLEOTIDE SEQUENCE</scope>
    <source>
        <strain evidence="2">P08H-3</strain>
    </source>
</reference>
<organism evidence="2 3">
    <name type="scientific">Paralvinella palmiformis</name>
    <dbReference type="NCBI Taxonomy" id="53620"/>
    <lineage>
        <taxon>Eukaryota</taxon>
        <taxon>Metazoa</taxon>
        <taxon>Spiralia</taxon>
        <taxon>Lophotrochozoa</taxon>
        <taxon>Annelida</taxon>
        <taxon>Polychaeta</taxon>
        <taxon>Sedentaria</taxon>
        <taxon>Canalipalpata</taxon>
        <taxon>Terebellida</taxon>
        <taxon>Terebelliformia</taxon>
        <taxon>Alvinellidae</taxon>
        <taxon>Paralvinella</taxon>
    </lineage>
</organism>